<dbReference type="InterPro" id="IPR029060">
    <property type="entry name" value="PIN-like_dom_sf"/>
</dbReference>
<protein>
    <submittedName>
        <fullName evidence="2">Putative toxin-antitoxin system toxin component, PIN family</fullName>
    </submittedName>
</protein>
<organism evidence="2 3">
    <name type="scientific">Sapientia aquatica</name>
    <dbReference type="NCBI Taxonomy" id="1549640"/>
    <lineage>
        <taxon>Bacteria</taxon>
        <taxon>Pseudomonadati</taxon>
        <taxon>Pseudomonadota</taxon>
        <taxon>Betaproteobacteria</taxon>
        <taxon>Burkholderiales</taxon>
        <taxon>Oxalobacteraceae</taxon>
        <taxon>Sapientia</taxon>
    </lineage>
</organism>
<proteinExistence type="predicted"/>
<keyword evidence="3" id="KW-1185">Reference proteome</keyword>
<dbReference type="AlphaFoldDB" id="A0A4R5W845"/>
<dbReference type="Proteomes" id="UP000294829">
    <property type="component" value="Unassembled WGS sequence"/>
</dbReference>
<dbReference type="PANTHER" id="PTHR34610">
    <property type="entry name" value="SSL7007 PROTEIN"/>
    <property type="match status" value="1"/>
</dbReference>
<accession>A0A4R5W845</accession>
<reference evidence="2 3" key="1">
    <citation type="submission" date="2019-03" db="EMBL/GenBank/DDBJ databases">
        <title>Sapientia aquatica gen. nov., sp. nov., isolated from a crater lake.</title>
        <authorList>
            <person name="Felfoldi T."/>
            <person name="Szabo A."/>
            <person name="Toth E."/>
            <person name="Schumann P."/>
            <person name="Keki Z."/>
            <person name="Marialigeti K."/>
            <person name="Mathe I."/>
        </authorList>
    </citation>
    <scope>NUCLEOTIDE SEQUENCE [LARGE SCALE GENOMIC DNA]</scope>
    <source>
        <strain evidence="2 3">SA-152</strain>
    </source>
</reference>
<dbReference type="InterPro" id="IPR002716">
    <property type="entry name" value="PIN_dom"/>
</dbReference>
<comment type="caution">
    <text evidence="2">The sequence shown here is derived from an EMBL/GenBank/DDBJ whole genome shotgun (WGS) entry which is preliminary data.</text>
</comment>
<dbReference type="RefSeq" id="WP_133325505.1">
    <property type="nucleotide sequence ID" value="NZ_SMYL01000001.1"/>
</dbReference>
<dbReference type="InterPro" id="IPR002850">
    <property type="entry name" value="PIN_toxin-like"/>
</dbReference>
<name>A0A4R5W845_9BURK</name>
<feature type="domain" description="PIN" evidence="1">
    <location>
        <begin position="12"/>
        <end position="123"/>
    </location>
</feature>
<dbReference type="EMBL" id="SMYL01000001">
    <property type="protein sequence ID" value="TDK68654.1"/>
    <property type="molecule type" value="Genomic_DNA"/>
</dbReference>
<dbReference type="SUPFAM" id="SSF88723">
    <property type="entry name" value="PIN domain-like"/>
    <property type="match status" value="1"/>
</dbReference>
<dbReference type="OrthoDB" id="9802272at2"/>
<dbReference type="NCBIfam" id="TIGR00305">
    <property type="entry name" value="putative toxin-antitoxin system toxin component, PIN family"/>
    <property type="match status" value="1"/>
</dbReference>
<gene>
    <name evidence="2" type="ORF">E2I14_03700</name>
</gene>
<evidence type="ECO:0000313" key="3">
    <source>
        <dbReference type="Proteomes" id="UP000294829"/>
    </source>
</evidence>
<dbReference type="Pfam" id="PF13470">
    <property type="entry name" value="PIN_3"/>
    <property type="match status" value="1"/>
</dbReference>
<sequence length="151" mass="17337">MIPKPPEDRLVLVLDTNVCLDLFVFHDPRWTALLTAIQEKRVRAITKASCRDEWLAVLHYKQLPINDKTRPMFAAAFDQWIECVAPEARSLVALPLCTDPDDQQFMELARDSGATYLITKDKALLKCAKRIAKLKLFNILTPEDFLKKVRV</sequence>
<evidence type="ECO:0000313" key="2">
    <source>
        <dbReference type="EMBL" id="TDK68654.1"/>
    </source>
</evidence>
<dbReference type="PANTHER" id="PTHR34610:SF3">
    <property type="entry name" value="SSL7007 PROTEIN"/>
    <property type="match status" value="1"/>
</dbReference>
<evidence type="ECO:0000259" key="1">
    <source>
        <dbReference type="Pfam" id="PF13470"/>
    </source>
</evidence>